<sequence length="128" mass="14110">MKQTELSLCFIALLYAASAVHADESPMQTESSSSALIYYGPDQPFARPAPPTLSSVPPRTYIPSAPQDFIPIASEHVFYDSQLPTVADANVRVFIRSYDPERGIYVNDEVLDPSCLLACLTRQEQAMP</sequence>
<accession>A0A423JVZ7</accession>
<keyword evidence="1" id="KW-0732">Signal</keyword>
<evidence type="ECO:0000313" key="2">
    <source>
        <dbReference type="EMBL" id="RON41866.1"/>
    </source>
</evidence>
<feature type="signal peptide" evidence="1">
    <location>
        <begin position="1"/>
        <end position="22"/>
    </location>
</feature>
<gene>
    <name evidence="2" type="ORF">BK666_23635</name>
</gene>
<name>A0A423JVZ7_9PSED</name>
<proteinExistence type="predicted"/>
<protein>
    <submittedName>
        <fullName evidence="2">Uncharacterized protein</fullName>
    </submittedName>
</protein>
<dbReference type="EMBL" id="MOBQ01000029">
    <property type="protein sequence ID" value="RON41866.1"/>
    <property type="molecule type" value="Genomic_DNA"/>
</dbReference>
<feature type="chain" id="PRO_5019116661" evidence="1">
    <location>
        <begin position="23"/>
        <end position="128"/>
    </location>
</feature>
<dbReference type="RefSeq" id="WP_123513754.1">
    <property type="nucleotide sequence ID" value="NZ_MOBQ01000029.1"/>
</dbReference>
<evidence type="ECO:0000256" key="1">
    <source>
        <dbReference type="SAM" id="SignalP"/>
    </source>
</evidence>
<comment type="caution">
    <text evidence="2">The sequence shown here is derived from an EMBL/GenBank/DDBJ whole genome shotgun (WGS) entry which is preliminary data.</text>
</comment>
<dbReference type="Proteomes" id="UP000285349">
    <property type="component" value="Unassembled WGS sequence"/>
</dbReference>
<organism evidence="2 3">
    <name type="scientific">Pseudomonas frederiksbergensis</name>
    <dbReference type="NCBI Taxonomy" id="104087"/>
    <lineage>
        <taxon>Bacteria</taxon>
        <taxon>Pseudomonadati</taxon>
        <taxon>Pseudomonadota</taxon>
        <taxon>Gammaproteobacteria</taxon>
        <taxon>Pseudomonadales</taxon>
        <taxon>Pseudomonadaceae</taxon>
        <taxon>Pseudomonas</taxon>
    </lineage>
</organism>
<dbReference type="OrthoDB" id="6906356at2"/>
<evidence type="ECO:0000313" key="3">
    <source>
        <dbReference type="Proteomes" id="UP000285349"/>
    </source>
</evidence>
<reference evidence="2 3" key="1">
    <citation type="submission" date="2016-10" db="EMBL/GenBank/DDBJ databases">
        <title>Comparative genome analysis of multiple Pseudomonas spp. focuses on biocontrol and plant growth promoting traits.</title>
        <authorList>
            <person name="Tao X.-Y."/>
            <person name="Taylor C.G."/>
        </authorList>
    </citation>
    <scope>NUCLEOTIDE SEQUENCE [LARGE SCALE GENOMIC DNA]</scope>
    <source>
        <strain evidence="2 3">37A10</strain>
    </source>
</reference>
<dbReference type="AlphaFoldDB" id="A0A423JVZ7"/>